<dbReference type="EMBL" id="NBIV01000128">
    <property type="protein sequence ID" value="PXF43347.1"/>
    <property type="molecule type" value="Genomic_DNA"/>
</dbReference>
<evidence type="ECO:0000313" key="1">
    <source>
        <dbReference type="EMBL" id="PXF43347.1"/>
    </source>
</evidence>
<proteinExistence type="predicted"/>
<dbReference type="STRING" id="448386.A0A2V3IMR6"/>
<name>A0A2V3IMR6_9FLOR</name>
<organism evidence="1 2">
    <name type="scientific">Gracilariopsis chorda</name>
    <dbReference type="NCBI Taxonomy" id="448386"/>
    <lineage>
        <taxon>Eukaryota</taxon>
        <taxon>Rhodophyta</taxon>
        <taxon>Florideophyceae</taxon>
        <taxon>Rhodymeniophycidae</taxon>
        <taxon>Gracilariales</taxon>
        <taxon>Gracilariaceae</taxon>
        <taxon>Gracilariopsis</taxon>
    </lineage>
</organism>
<sequence>MAVNSPKLLSAFHATKSRKVVRRVSHVLRQFRASHAGWLLSLILLCYVLLDITRHHHRSDISSLQLLQNEDLIRTRMEAARNMSNLGDVPYKLGNKFCILQPTLSSGKSQWTPNDARNHIALRAFLRTFAMTVTEGERNNFRFAIYYGHDSDDPVLGSPTLRAVFQSEAKRILHDAGFEQDAVQLVFTPLYGLHGRINAIWNVLAKDAYYDACDYFFMSNDDMVFFTKSWVSSARDSLNGIGSPAGHKRPCRYFGIVRFKDEWASWATFTFHVSTRMHMEIFGGVYYPVPYNSAHNDYWINYVYRQFDASKFRSEVRVRNRVDDVDYALAHPKDTSKIAPPRYEYDKLGNARKHIIEGRARVQQWLKQYQKTSRCQKPL</sequence>
<keyword evidence="2" id="KW-1185">Reference proteome</keyword>
<gene>
    <name evidence="1" type="ORF">BWQ96_06910</name>
</gene>
<reference evidence="1 2" key="1">
    <citation type="journal article" date="2018" name="Mol. Biol. Evol.">
        <title>Analysis of the draft genome of the red seaweed Gracilariopsis chorda provides insights into genome size evolution in Rhodophyta.</title>
        <authorList>
            <person name="Lee J."/>
            <person name="Yang E.C."/>
            <person name="Graf L."/>
            <person name="Yang J.H."/>
            <person name="Qiu H."/>
            <person name="Zel Zion U."/>
            <person name="Chan C.X."/>
            <person name="Stephens T.G."/>
            <person name="Weber A.P.M."/>
            <person name="Boo G.H."/>
            <person name="Boo S.M."/>
            <person name="Kim K.M."/>
            <person name="Shin Y."/>
            <person name="Jung M."/>
            <person name="Lee S.J."/>
            <person name="Yim H.S."/>
            <person name="Lee J.H."/>
            <person name="Bhattacharya D."/>
            <person name="Yoon H.S."/>
        </authorList>
    </citation>
    <scope>NUCLEOTIDE SEQUENCE [LARGE SCALE GENOMIC DNA]</scope>
    <source>
        <strain evidence="1 2">SKKU-2015</strain>
        <tissue evidence="1">Whole body</tissue>
    </source>
</reference>
<comment type="caution">
    <text evidence="1">The sequence shown here is derived from an EMBL/GenBank/DDBJ whole genome shotgun (WGS) entry which is preliminary data.</text>
</comment>
<accession>A0A2V3IMR6</accession>
<dbReference type="Proteomes" id="UP000247409">
    <property type="component" value="Unassembled WGS sequence"/>
</dbReference>
<dbReference type="OrthoDB" id="2246at2759"/>
<protein>
    <submittedName>
        <fullName evidence="1">Uncharacterized protein</fullName>
    </submittedName>
</protein>
<dbReference type="AlphaFoldDB" id="A0A2V3IMR6"/>
<evidence type="ECO:0000313" key="2">
    <source>
        <dbReference type="Proteomes" id="UP000247409"/>
    </source>
</evidence>